<dbReference type="RefSeq" id="WP_083583142.1">
    <property type="nucleotide sequence ID" value="NZ_MPPI01000036.1"/>
</dbReference>
<evidence type="ECO:0000313" key="2">
    <source>
        <dbReference type="Proteomes" id="UP000238634"/>
    </source>
</evidence>
<dbReference type="SUPFAM" id="SSF46689">
    <property type="entry name" value="Homeodomain-like"/>
    <property type="match status" value="1"/>
</dbReference>
<dbReference type="InterPro" id="IPR009057">
    <property type="entry name" value="Homeodomain-like_sf"/>
</dbReference>
<dbReference type="Pfam" id="PF13384">
    <property type="entry name" value="HTH_23"/>
    <property type="match status" value="1"/>
</dbReference>
<proteinExistence type="predicted"/>
<reference evidence="1 2" key="1">
    <citation type="submission" date="2018-02" db="EMBL/GenBank/DDBJ databases">
        <authorList>
            <person name="Cohen D.B."/>
            <person name="Kent A.D."/>
        </authorList>
    </citation>
    <scope>NUCLEOTIDE SEQUENCE [LARGE SCALE GENOMIC DNA]</scope>
    <source>
        <strain evidence="1 2">ULC007</strain>
    </source>
</reference>
<sequence length="118" mass="13582">MLRRCQILLSSAKHQRPKQIATQLGCSVQTVRNTIRAVERDGLQCLQAQSTCPTTVEPMFNSAKQEQLRALLHQSPRNFGKAWIVSPDEQYALKKHQRNRLICLSEQYPNWALDLHTN</sequence>
<dbReference type="AlphaFoldDB" id="A0A2T1D925"/>
<dbReference type="EMBL" id="PVWG01000034">
    <property type="protein sequence ID" value="PSB17002.1"/>
    <property type="molecule type" value="Genomic_DNA"/>
</dbReference>
<protein>
    <submittedName>
        <fullName evidence="1">HTH domain-containing protein</fullName>
    </submittedName>
</protein>
<gene>
    <name evidence="1" type="ORF">C7B65_20105</name>
</gene>
<keyword evidence="2" id="KW-1185">Reference proteome</keyword>
<reference evidence="1 2" key="2">
    <citation type="submission" date="2018-03" db="EMBL/GenBank/DDBJ databases">
        <title>The ancient ancestry and fast evolution of plastids.</title>
        <authorList>
            <person name="Moore K.R."/>
            <person name="Magnabosco C."/>
            <person name="Momper L."/>
            <person name="Gold D.A."/>
            <person name="Bosak T."/>
            <person name="Fournier G.P."/>
        </authorList>
    </citation>
    <scope>NUCLEOTIDE SEQUENCE [LARGE SCALE GENOMIC DNA]</scope>
    <source>
        <strain evidence="1 2">ULC007</strain>
    </source>
</reference>
<name>A0A2T1D925_9CYAN</name>
<organism evidence="1 2">
    <name type="scientific">Phormidesmis priestleyi ULC007</name>
    <dbReference type="NCBI Taxonomy" id="1920490"/>
    <lineage>
        <taxon>Bacteria</taxon>
        <taxon>Bacillati</taxon>
        <taxon>Cyanobacteriota</taxon>
        <taxon>Cyanophyceae</taxon>
        <taxon>Leptolyngbyales</taxon>
        <taxon>Leptolyngbyaceae</taxon>
        <taxon>Phormidesmis</taxon>
    </lineage>
</organism>
<dbReference type="Proteomes" id="UP000238634">
    <property type="component" value="Unassembled WGS sequence"/>
</dbReference>
<accession>A0A2T1D925</accession>
<comment type="caution">
    <text evidence="1">The sequence shown here is derived from an EMBL/GenBank/DDBJ whole genome shotgun (WGS) entry which is preliminary data.</text>
</comment>
<dbReference type="OrthoDB" id="157031at2"/>
<evidence type="ECO:0000313" key="1">
    <source>
        <dbReference type="EMBL" id="PSB17002.1"/>
    </source>
</evidence>